<evidence type="ECO:0000313" key="3">
    <source>
        <dbReference type="EnsemblMetazoa" id="ASIC017879-PA"/>
    </source>
</evidence>
<evidence type="ECO:0000313" key="2">
    <source>
        <dbReference type="EMBL" id="KFB49855.1"/>
    </source>
</evidence>
<feature type="compositionally biased region" description="Polar residues" evidence="1">
    <location>
        <begin position="10"/>
        <end position="21"/>
    </location>
</feature>
<dbReference type="EMBL" id="KE525347">
    <property type="protein sequence ID" value="KFB49855.1"/>
    <property type="molecule type" value="Genomic_DNA"/>
</dbReference>
<dbReference type="VEuPathDB" id="VectorBase:ASIC017879"/>
<keyword evidence="4" id="KW-1185">Reference proteome</keyword>
<gene>
    <name evidence="2" type="ORF">ZHAS_00017879</name>
</gene>
<evidence type="ECO:0000256" key="1">
    <source>
        <dbReference type="SAM" id="MobiDB-lite"/>
    </source>
</evidence>
<reference evidence="2 4" key="1">
    <citation type="journal article" date="2014" name="BMC Genomics">
        <title>Genome sequence of Anopheles sinensis provides insight into genetics basis of mosquito competence for malaria parasites.</title>
        <authorList>
            <person name="Zhou D."/>
            <person name="Zhang D."/>
            <person name="Ding G."/>
            <person name="Shi L."/>
            <person name="Hou Q."/>
            <person name="Ye Y."/>
            <person name="Xu Y."/>
            <person name="Zhou H."/>
            <person name="Xiong C."/>
            <person name="Li S."/>
            <person name="Yu J."/>
            <person name="Hong S."/>
            <person name="Yu X."/>
            <person name="Zou P."/>
            <person name="Chen C."/>
            <person name="Chang X."/>
            <person name="Wang W."/>
            <person name="Lv Y."/>
            <person name="Sun Y."/>
            <person name="Ma L."/>
            <person name="Shen B."/>
            <person name="Zhu C."/>
        </authorList>
    </citation>
    <scope>NUCLEOTIDE SEQUENCE [LARGE SCALE GENOMIC DNA]</scope>
</reference>
<accession>A0A084WI11</accession>
<feature type="region of interest" description="Disordered" evidence="1">
    <location>
        <begin position="1"/>
        <end position="54"/>
    </location>
</feature>
<sequence length="100" mass="10671">MALEPAGVNINPSSNQPSGSLAVSPPCSLSGVDDENPPLDLGRPAEEAHSDVNNQHSEFRHVIVRVETFSGLVVDMIVTLTLIDCSLHLSHNVNRTGKFA</sequence>
<evidence type="ECO:0000313" key="4">
    <source>
        <dbReference type="Proteomes" id="UP000030765"/>
    </source>
</evidence>
<proteinExistence type="predicted"/>
<dbReference type="EMBL" id="ATLV01023900">
    <property type="status" value="NOT_ANNOTATED_CDS"/>
    <property type="molecule type" value="Genomic_DNA"/>
</dbReference>
<protein>
    <submittedName>
        <fullName evidence="2 3">Uncharacterized protein</fullName>
    </submittedName>
</protein>
<name>A0A084WI11_ANOSI</name>
<dbReference type="AlphaFoldDB" id="A0A084WI11"/>
<dbReference type="EnsemblMetazoa" id="ASIC017879-RA">
    <property type="protein sequence ID" value="ASIC017879-PA"/>
    <property type="gene ID" value="ASIC017879"/>
</dbReference>
<organism evidence="2">
    <name type="scientific">Anopheles sinensis</name>
    <name type="common">Mosquito</name>
    <dbReference type="NCBI Taxonomy" id="74873"/>
    <lineage>
        <taxon>Eukaryota</taxon>
        <taxon>Metazoa</taxon>
        <taxon>Ecdysozoa</taxon>
        <taxon>Arthropoda</taxon>
        <taxon>Hexapoda</taxon>
        <taxon>Insecta</taxon>
        <taxon>Pterygota</taxon>
        <taxon>Neoptera</taxon>
        <taxon>Endopterygota</taxon>
        <taxon>Diptera</taxon>
        <taxon>Nematocera</taxon>
        <taxon>Culicoidea</taxon>
        <taxon>Culicidae</taxon>
        <taxon>Anophelinae</taxon>
        <taxon>Anopheles</taxon>
    </lineage>
</organism>
<dbReference type="Proteomes" id="UP000030765">
    <property type="component" value="Unassembled WGS sequence"/>
</dbReference>
<reference evidence="3" key="2">
    <citation type="submission" date="2020-05" db="UniProtKB">
        <authorList>
            <consortium name="EnsemblMetazoa"/>
        </authorList>
    </citation>
    <scope>IDENTIFICATION</scope>
</reference>